<organism evidence="2 3">
    <name type="scientific">Desulfuromonas versatilis</name>
    <dbReference type="NCBI Taxonomy" id="2802975"/>
    <lineage>
        <taxon>Bacteria</taxon>
        <taxon>Pseudomonadati</taxon>
        <taxon>Thermodesulfobacteriota</taxon>
        <taxon>Desulfuromonadia</taxon>
        <taxon>Desulfuromonadales</taxon>
        <taxon>Desulfuromonadaceae</taxon>
        <taxon>Desulfuromonas</taxon>
    </lineage>
</organism>
<dbReference type="RefSeq" id="WP_221251791.1">
    <property type="nucleotide sequence ID" value="NZ_AP024355.1"/>
</dbReference>
<proteinExistence type="predicted"/>
<name>A0ABM8HR10_9BACT</name>
<protein>
    <recommendedName>
        <fullName evidence="1">Methyltransferase domain-containing protein</fullName>
    </recommendedName>
</protein>
<evidence type="ECO:0000313" key="3">
    <source>
        <dbReference type="Proteomes" id="UP001319827"/>
    </source>
</evidence>
<dbReference type="Gene3D" id="3.40.50.150">
    <property type="entry name" value="Vaccinia Virus protein VP39"/>
    <property type="match status" value="1"/>
</dbReference>
<evidence type="ECO:0000259" key="1">
    <source>
        <dbReference type="Pfam" id="PF13649"/>
    </source>
</evidence>
<reference evidence="2 3" key="1">
    <citation type="journal article" date="2016" name="C (Basel)">
        <title>Selective Growth of and Electricity Production by Marine Exoelectrogenic Bacteria in Self-Aggregated Hydrogel of Microbially Reduced Graphene Oxide.</title>
        <authorList>
            <person name="Yoshida N."/>
            <person name="Goto Y."/>
            <person name="Miyata Y."/>
        </authorList>
    </citation>
    <scope>NUCLEOTIDE SEQUENCE [LARGE SCALE GENOMIC DNA]</scope>
    <source>
        <strain evidence="2 3">NIT-T3</strain>
    </source>
</reference>
<evidence type="ECO:0000313" key="2">
    <source>
        <dbReference type="EMBL" id="BCR04336.1"/>
    </source>
</evidence>
<sequence length="250" mass="28746">MFDFLLPDLRDRDNSPEKMDRADADLAMLLRTIRQFQRINLLFSASRRLLRQQVFSLMERDPERVYSLLDVGAGGCDIACWAAREARRRRLKLQITALDNDPRIFPVARQAISDYPEIRLVEGNALALAPLGRFDFIFSNHFLHHLGWAQIEIFLRGAIAGTRLALVMNDLKRSPWAYLGGTLSIGLLAPRSFAFFDGRLSIRKGFRAEELREFARKHFPETPIRVFETPPARVVMVCRGTDDRPCPHRP</sequence>
<reference evidence="2 3" key="2">
    <citation type="journal article" date="2021" name="Int. J. Syst. Evol. Microbiol.">
        <title>Isolation and Polyphasic Characterization of Desulfuromonas versatilis sp. Nov., an Electrogenic Bacteria Capable of Versatile Metabolism Isolated from a Graphene Oxide-Reducing Enrichment Culture.</title>
        <authorList>
            <person name="Xie L."/>
            <person name="Yoshida N."/>
            <person name="Ishii S."/>
            <person name="Meng L."/>
        </authorList>
    </citation>
    <scope>NUCLEOTIDE SEQUENCE [LARGE SCALE GENOMIC DNA]</scope>
    <source>
        <strain evidence="2 3">NIT-T3</strain>
    </source>
</reference>
<accession>A0ABM8HR10</accession>
<keyword evidence="3" id="KW-1185">Reference proteome</keyword>
<dbReference type="CDD" id="cd02440">
    <property type="entry name" value="AdoMet_MTases"/>
    <property type="match status" value="1"/>
</dbReference>
<dbReference type="Pfam" id="PF13649">
    <property type="entry name" value="Methyltransf_25"/>
    <property type="match status" value="1"/>
</dbReference>
<dbReference type="InterPro" id="IPR041698">
    <property type="entry name" value="Methyltransf_25"/>
</dbReference>
<dbReference type="InterPro" id="IPR029063">
    <property type="entry name" value="SAM-dependent_MTases_sf"/>
</dbReference>
<dbReference type="Proteomes" id="UP001319827">
    <property type="component" value="Chromosome"/>
</dbReference>
<dbReference type="SUPFAM" id="SSF53335">
    <property type="entry name" value="S-adenosyl-L-methionine-dependent methyltransferases"/>
    <property type="match status" value="1"/>
</dbReference>
<gene>
    <name evidence="2" type="ORF">DESUT3_14050</name>
</gene>
<dbReference type="EMBL" id="AP024355">
    <property type="protein sequence ID" value="BCR04336.1"/>
    <property type="molecule type" value="Genomic_DNA"/>
</dbReference>
<feature type="domain" description="Methyltransferase" evidence="1">
    <location>
        <begin position="69"/>
        <end position="157"/>
    </location>
</feature>